<evidence type="ECO:0000256" key="5">
    <source>
        <dbReference type="ARBA" id="ARBA00023136"/>
    </source>
</evidence>
<dbReference type="eggNOG" id="COG0628">
    <property type="taxonomic scope" value="Bacteria"/>
</dbReference>
<evidence type="ECO:0000256" key="4">
    <source>
        <dbReference type="ARBA" id="ARBA00022989"/>
    </source>
</evidence>
<dbReference type="PANTHER" id="PTHR21716">
    <property type="entry name" value="TRANSMEMBRANE PROTEIN"/>
    <property type="match status" value="1"/>
</dbReference>
<name>I8UF51_9BACL</name>
<keyword evidence="4 6" id="KW-1133">Transmembrane helix</keyword>
<organism evidence="7 8">
    <name type="scientific">Fictibacillus macauensis ZFHKF-1</name>
    <dbReference type="NCBI Taxonomy" id="1196324"/>
    <lineage>
        <taxon>Bacteria</taxon>
        <taxon>Bacillati</taxon>
        <taxon>Bacillota</taxon>
        <taxon>Bacilli</taxon>
        <taxon>Bacillales</taxon>
        <taxon>Fictibacillaceae</taxon>
        <taxon>Fictibacillus</taxon>
    </lineage>
</organism>
<keyword evidence="8" id="KW-1185">Reference proteome</keyword>
<dbReference type="GO" id="GO:0016020">
    <property type="term" value="C:membrane"/>
    <property type="evidence" value="ECO:0007669"/>
    <property type="project" value="UniProtKB-SubCell"/>
</dbReference>
<comment type="similarity">
    <text evidence="2">Belongs to the autoinducer-2 exporter (AI-2E) (TC 2.A.86) family.</text>
</comment>
<comment type="subcellular location">
    <subcellularLocation>
        <location evidence="1">Membrane</location>
        <topology evidence="1">Multi-pass membrane protein</topology>
    </subcellularLocation>
</comment>
<gene>
    <name evidence="7" type="ORF">A374_09383</name>
</gene>
<keyword evidence="3 6" id="KW-0812">Transmembrane</keyword>
<evidence type="ECO:0000256" key="1">
    <source>
        <dbReference type="ARBA" id="ARBA00004141"/>
    </source>
</evidence>
<feature type="transmembrane region" description="Helical" evidence="6">
    <location>
        <begin position="249"/>
        <end position="276"/>
    </location>
</feature>
<feature type="transmembrane region" description="Helical" evidence="6">
    <location>
        <begin position="58"/>
        <end position="79"/>
    </location>
</feature>
<protein>
    <submittedName>
        <fullName evidence="7">Sporulation integral membrane protein YtvI</fullName>
    </submittedName>
</protein>
<dbReference type="EMBL" id="AKKV01000025">
    <property type="protein sequence ID" value="EIT85438.1"/>
    <property type="molecule type" value="Genomic_DNA"/>
</dbReference>
<dbReference type="Pfam" id="PF01594">
    <property type="entry name" value="AI-2E_transport"/>
    <property type="match status" value="1"/>
</dbReference>
<proteinExistence type="inferred from homology"/>
<reference evidence="7 8" key="1">
    <citation type="journal article" date="2012" name="J. Bacteriol.">
        <title>Genome of Bacillus macauensis ZFHKF-1, a Long-Chain-Forming Bacterium.</title>
        <authorList>
            <person name="Cai L."/>
            <person name="Zhang T."/>
        </authorList>
    </citation>
    <scope>NUCLEOTIDE SEQUENCE [LARGE SCALE GENOMIC DNA]</scope>
    <source>
        <strain evidence="7 8">ZFHKF-1</strain>
    </source>
</reference>
<dbReference type="PANTHER" id="PTHR21716:SF68">
    <property type="entry name" value="TRANSPORT PROTEIN YTVI-RELATED"/>
    <property type="match status" value="1"/>
</dbReference>
<accession>I8UF51</accession>
<feature type="transmembrane region" description="Helical" evidence="6">
    <location>
        <begin position="31"/>
        <end position="49"/>
    </location>
</feature>
<evidence type="ECO:0000313" key="8">
    <source>
        <dbReference type="Proteomes" id="UP000004080"/>
    </source>
</evidence>
<dbReference type="STRING" id="1196324.A374_09383"/>
<dbReference type="GO" id="GO:0055085">
    <property type="term" value="P:transmembrane transport"/>
    <property type="evidence" value="ECO:0007669"/>
    <property type="project" value="TreeGrafter"/>
</dbReference>
<evidence type="ECO:0000256" key="3">
    <source>
        <dbReference type="ARBA" id="ARBA00022692"/>
    </source>
</evidence>
<feature type="transmembrane region" description="Helical" evidence="6">
    <location>
        <begin position="7"/>
        <end position="25"/>
    </location>
</feature>
<feature type="transmembrane region" description="Helical" evidence="6">
    <location>
        <begin position="283"/>
        <end position="300"/>
    </location>
</feature>
<feature type="transmembrane region" description="Helical" evidence="6">
    <location>
        <begin position="163"/>
        <end position="184"/>
    </location>
</feature>
<dbReference type="AlphaFoldDB" id="I8UF51"/>
<feature type="transmembrane region" description="Helical" evidence="6">
    <location>
        <begin position="224"/>
        <end position="243"/>
    </location>
</feature>
<dbReference type="Proteomes" id="UP000004080">
    <property type="component" value="Unassembled WGS sequence"/>
</dbReference>
<dbReference type="OrthoDB" id="9774361at2"/>
<dbReference type="PATRIC" id="fig|1196324.3.peg.1915"/>
<sequence>MQRLLRFLLVVVTAGVVFILCFYLSKVTYPFIFGAIIAMIINPFVNFLVEKGRFPRSAAVCTALLLLIAIVAGMILLLLREFFSGISYLAHTLPTYSNDLIYYLETFFSTKILPIYNDISKMFSALDDSHQHTIMKTINELGAKLGSSISQAASSLINALSGLFVQLPTLVTTFIFSLLAAFFMSKDWYRFSRYLSKTASEKWAKSARTVYIELRKALFGFAKAQLTLISITAIIVLIGLLILRVKYAITIALLIGVVDLLPYLGTGVAFVPWIAYTFLSGNYPLTIGLSILYGVIIIQRQVAEPKILSSTIGLDPLATLIALFVGYQWFGFIGLIVGPAFLVLLRALHQANFFKELYQFIKGQ</sequence>
<dbReference type="InterPro" id="IPR002549">
    <property type="entry name" value="AI-2E-like"/>
</dbReference>
<comment type="caution">
    <text evidence="7">The sequence shown here is derived from an EMBL/GenBank/DDBJ whole genome shotgun (WGS) entry which is preliminary data.</text>
</comment>
<evidence type="ECO:0000256" key="2">
    <source>
        <dbReference type="ARBA" id="ARBA00009773"/>
    </source>
</evidence>
<evidence type="ECO:0000256" key="6">
    <source>
        <dbReference type="SAM" id="Phobius"/>
    </source>
</evidence>
<dbReference type="InterPro" id="IPR014227">
    <property type="entry name" value="YtvI-like"/>
</dbReference>
<keyword evidence="5 6" id="KW-0472">Membrane</keyword>
<feature type="transmembrane region" description="Helical" evidence="6">
    <location>
        <begin position="320"/>
        <end position="345"/>
    </location>
</feature>
<dbReference type="NCBIfam" id="TIGR02872">
    <property type="entry name" value="spore_ytvI"/>
    <property type="match status" value="1"/>
</dbReference>
<evidence type="ECO:0000313" key="7">
    <source>
        <dbReference type="EMBL" id="EIT85438.1"/>
    </source>
</evidence>
<dbReference type="RefSeq" id="WP_007201963.1">
    <property type="nucleotide sequence ID" value="NZ_AKKV01000025.1"/>
</dbReference>